<dbReference type="InterPro" id="IPR050523">
    <property type="entry name" value="AKR_Detox_Biosynth"/>
</dbReference>
<name>A0A4Y6UAZ0_9PROT</name>
<proteinExistence type="predicted"/>
<dbReference type="KEGG" id="swf:E3E12_02715"/>
<dbReference type="AlphaFoldDB" id="A0A4Y6UAZ0"/>
<dbReference type="EMBL" id="CP038231">
    <property type="protein sequence ID" value="QDH13295.1"/>
    <property type="molecule type" value="Genomic_DNA"/>
</dbReference>
<evidence type="ECO:0000256" key="2">
    <source>
        <dbReference type="SAM" id="MobiDB-lite"/>
    </source>
</evidence>
<dbReference type="Gene3D" id="3.20.20.100">
    <property type="entry name" value="NADP-dependent oxidoreductase domain"/>
    <property type="match status" value="1"/>
</dbReference>
<dbReference type="Pfam" id="PF00248">
    <property type="entry name" value="Aldo_ket_red"/>
    <property type="match status" value="1"/>
</dbReference>
<sequence>MPQNAPTPLANDLTKGGSPNHQLPQLSSLTLGTMTFGEQTSPEDAFNQMDAALKHGVTMFDTAELYAIPPRAETYGLSEKIIGQWLKERGRNTGAGREEILIASKVVGRSTNDWYRPASFHRASGTARLDKANITYALENSLKRLGTDYIDLYQLHWPDRAVQMFGAGGTTFQPPAAQPDEVPLAETIAALEELVQAGKIKAWGLSNETPWGVMSAVQVAKHQGALAPATIQNAYSLLNRTYEMGLAEITMREGVGLLAYSPLAQGYLTGKYLDGARPEGARTTRFNRGQRYEKPGTDEAIKAYVTLAKEAGLDVVQMALAFVMRQPFVRSTILGARNLAQLEVELGALNVTLKPDVVKAINAIHQRHQNPAP</sequence>
<evidence type="ECO:0000313" key="4">
    <source>
        <dbReference type="EMBL" id="QDH13295.1"/>
    </source>
</evidence>
<feature type="domain" description="NADP-dependent oxidoreductase" evidence="3">
    <location>
        <begin position="29"/>
        <end position="364"/>
    </location>
</feature>
<keyword evidence="5" id="KW-1185">Reference proteome</keyword>
<dbReference type="PANTHER" id="PTHR43364">
    <property type="entry name" value="NADH-SPECIFIC METHYLGLYOXAL REDUCTASE-RELATED"/>
    <property type="match status" value="1"/>
</dbReference>
<dbReference type="PANTHER" id="PTHR43364:SF4">
    <property type="entry name" value="NAD(P)-LINKED OXIDOREDUCTASE SUPERFAMILY PROTEIN"/>
    <property type="match status" value="1"/>
</dbReference>
<dbReference type="InterPro" id="IPR023210">
    <property type="entry name" value="NADP_OxRdtase_dom"/>
</dbReference>
<dbReference type="SUPFAM" id="SSF51430">
    <property type="entry name" value="NAD(P)-linked oxidoreductase"/>
    <property type="match status" value="1"/>
</dbReference>
<accession>A0A4Y6UAZ0</accession>
<evidence type="ECO:0000256" key="1">
    <source>
        <dbReference type="ARBA" id="ARBA00023002"/>
    </source>
</evidence>
<dbReference type="OrthoDB" id="9773828at2"/>
<dbReference type="RefSeq" id="WP_141442956.1">
    <property type="nucleotide sequence ID" value="NZ_CP038231.1"/>
</dbReference>
<reference evidence="4 5" key="1">
    <citation type="submission" date="2019-03" db="EMBL/GenBank/DDBJ databases">
        <title>The complete genome sequence of Swingsia_sp. F3b2 LMG30590(T).</title>
        <authorList>
            <person name="Chua K.-O."/>
            <person name="Chan K.-G."/>
            <person name="See-Too W.-S."/>
        </authorList>
    </citation>
    <scope>NUCLEOTIDE SEQUENCE [LARGE SCALE GENOMIC DNA]</scope>
    <source>
        <strain evidence="4 5">F3b2</strain>
    </source>
</reference>
<protein>
    <submittedName>
        <fullName evidence="4">Aldo/keto reductase</fullName>
    </submittedName>
</protein>
<evidence type="ECO:0000259" key="3">
    <source>
        <dbReference type="Pfam" id="PF00248"/>
    </source>
</evidence>
<gene>
    <name evidence="4" type="ORF">E3E12_02715</name>
</gene>
<dbReference type="CDD" id="cd19094">
    <property type="entry name" value="AKR_Tas-like"/>
    <property type="match status" value="1"/>
</dbReference>
<evidence type="ECO:0000313" key="5">
    <source>
        <dbReference type="Proteomes" id="UP000318709"/>
    </source>
</evidence>
<dbReference type="GO" id="GO:0016491">
    <property type="term" value="F:oxidoreductase activity"/>
    <property type="evidence" value="ECO:0007669"/>
    <property type="project" value="UniProtKB-KW"/>
</dbReference>
<dbReference type="Proteomes" id="UP000318709">
    <property type="component" value="Chromosome"/>
</dbReference>
<feature type="region of interest" description="Disordered" evidence="2">
    <location>
        <begin position="1"/>
        <end position="25"/>
    </location>
</feature>
<organism evidence="4 5">
    <name type="scientific">Formicincola oecophyllae</name>
    <dbReference type="NCBI Taxonomy" id="2558361"/>
    <lineage>
        <taxon>Bacteria</taxon>
        <taxon>Pseudomonadati</taxon>
        <taxon>Pseudomonadota</taxon>
        <taxon>Alphaproteobacteria</taxon>
        <taxon>Acetobacterales</taxon>
        <taxon>Acetobacteraceae</taxon>
        <taxon>Formicincola</taxon>
    </lineage>
</organism>
<dbReference type="InterPro" id="IPR036812">
    <property type="entry name" value="NAD(P)_OxRdtase_dom_sf"/>
</dbReference>
<keyword evidence="1" id="KW-0560">Oxidoreductase</keyword>